<dbReference type="PANTHER" id="PTHR30288">
    <property type="entry name" value="FLAGELLAR CAP/ASSEMBLY PROTEIN FLID"/>
    <property type="match status" value="1"/>
</dbReference>
<keyword evidence="8" id="KW-0282">Flagellum</keyword>
<comment type="similarity">
    <text evidence="1 5">Belongs to the FliD family.</text>
</comment>
<protein>
    <recommendedName>
        <fullName evidence="5">Flagellar hook-associated protein 2</fullName>
        <shortName evidence="5">HAP2</shortName>
    </recommendedName>
    <alternativeName>
        <fullName evidence="5">Flagellar cap protein</fullName>
    </alternativeName>
</protein>
<evidence type="ECO:0000259" key="7">
    <source>
        <dbReference type="Pfam" id="PF07195"/>
    </source>
</evidence>
<dbReference type="InterPro" id="IPR040026">
    <property type="entry name" value="FliD"/>
</dbReference>
<keyword evidence="4 5" id="KW-0975">Bacterial flagellum</keyword>
<dbReference type="OrthoDB" id="9776025at2"/>
<dbReference type="GO" id="GO:0071973">
    <property type="term" value="P:bacterial-type flagellum-dependent cell motility"/>
    <property type="evidence" value="ECO:0007669"/>
    <property type="project" value="TreeGrafter"/>
</dbReference>
<dbReference type="GO" id="GO:0009424">
    <property type="term" value="C:bacterial-type flagellum hook"/>
    <property type="evidence" value="ECO:0007669"/>
    <property type="project" value="UniProtKB-UniRule"/>
</dbReference>
<evidence type="ECO:0000313" key="8">
    <source>
        <dbReference type="EMBL" id="SEF99751.1"/>
    </source>
</evidence>
<dbReference type="Pfam" id="PF07195">
    <property type="entry name" value="FliD_C"/>
    <property type="match status" value="1"/>
</dbReference>
<keyword evidence="3 5" id="KW-0175">Coiled coil</keyword>
<keyword evidence="8" id="KW-0969">Cilium</keyword>
<dbReference type="Proteomes" id="UP000242850">
    <property type="component" value="Unassembled WGS sequence"/>
</dbReference>
<evidence type="ECO:0000256" key="1">
    <source>
        <dbReference type="ARBA" id="ARBA00009764"/>
    </source>
</evidence>
<organism evidence="8 9">
    <name type="scientific">Caloramator fervidus</name>
    <dbReference type="NCBI Taxonomy" id="29344"/>
    <lineage>
        <taxon>Bacteria</taxon>
        <taxon>Bacillati</taxon>
        <taxon>Bacillota</taxon>
        <taxon>Clostridia</taxon>
        <taxon>Eubacteriales</taxon>
        <taxon>Clostridiaceae</taxon>
        <taxon>Caloramator</taxon>
    </lineage>
</organism>
<reference evidence="9" key="1">
    <citation type="submission" date="2016-10" db="EMBL/GenBank/DDBJ databases">
        <authorList>
            <person name="Varghese N."/>
            <person name="Submissions S."/>
        </authorList>
    </citation>
    <scope>NUCLEOTIDE SEQUENCE [LARGE SCALE GENOMIC DNA]</scope>
    <source>
        <strain evidence="9">DSM 5463</strain>
    </source>
</reference>
<dbReference type="RefSeq" id="WP_103896435.1">
    <property type="nucleotide sequence ID" value="NZ_FNUK01000020.1"/>
</dbReference>
<keyword evidence="8" id="KW-0966">Cell projection</keyword>
<feature type="coiled-coil region" evidence="5">
    <location>
        <begin position="461"/>
        <end position="488"/>
    </location>
</feature>
<comment type="subunit">
    <text evidence="2 5">Homopentamer.</text>
</comment>
<dbReference type="GO" id="GO:0005576">
    <property type="term" value="C:extracellular region"/>
    <property type="evidence" value="ECO:0007669"/>
    <property type="project" value="UniProtKB-SubCell"/>
</dbReference>
<proteinExistence type="inferred from homology"/>
<dbReference type="GO" id="GO:0007155">
    <property type="term" value="P:cell adhesion"/>
    <property type="evidence" value="ECO:0007669"/>
    <property type="project" value="InterPro"/>
</dbReference>
<evidence type="ECO:0000259" key="6">
    <source>
        <dbReference type="Pfam" id="PF02465"/>
    </source>
</evidence>
<evidence type="ECO:0000256" key="2">
    <source>
        <dbReference type="ARBA" id="ARBA00011255"/>
    </source>
</evidence>
<gene>
    <name evidence="8" type="ORF">SAMN05660865_01497</name>
</gene>
<evidence type="ECO:0000256" key="5">
    <source>
        <dbReference type="RuleBase" id="RU362066"/>
    </source>
</evidence>
<sequence length="519" mass="58719">MPSTLRITGLATGLDVDNMVKQLMQAEKTKVDKVKQDKQLIEWKQELYREIISDLMSFKNTYFDFLNKEKYILSSNNLTPYTVSIDSNAPLKVLTTSDAETGQYEIRVLSLAKGASVSKVLADGASLDTTLEGLGINASFLKINYNGTEKEINLNSSMKLRDLINQINIQTGGAVKARFSELTKTLTFETSKTGESSSIQVNFLDSDKGVIEVLEATGQNAKIQIKAPGNADFVEVLKETNTFTIDGIVYTLNGVTDTSVKFTVNIDSKPVIDKIKEFVNKYNEIIDKINKKLSEKRNYSYKPLTEDQKKELKEDEIKKWEEKAKEGLLKGDSTLQDMVFNLRQAFFEKVEGVGISLQEIGLSTSSDYTQKGKIVIDEAKLKTALETRGQEVINLLIKTSDIAYDPNKTYTSRQDRNKQIGIFQRIKDILEDNIRTTRNSSGKKGFLLEKAGIKGDVTEVNSLLSKQIKEKDRIISELERKLYEKQEKYYKDFAKLERAMQKFNDQANWLYSQIGAMNK</sequence>
<evidence type="ECO:0000313" key="9">
    <source>
        <dbReference type="Proteomes" id="UP000242850"/>
    </source>
</evidence>
<feature type="domain" description="Flagellar hook-associated protein 2 N-terminal" evidence="6">
    <location>
        <begin position="12"/>
        <end position="114"/>
    </location>
</feature>
<dbReference type="EMBL" id="FNUK01000020">
    <property type="protein sequence ID" value="SEF99751.1"/>
    <property type="molecule type" value="Genomic_DNA"/>
</dbReference>
<name>A0A1H5WKC2_9CLOT</name>
<dbReference type="InterPro" id="IPR003481">
    <property type="entry name" value="FliD_N"/>
</dbReference>
<dbReference type="InterPro" id="IPR010809">
    <property type="entry name" value="FliD_C"/>
</dbReference>
<dbReference type="GO" id="GO:0009421">
    <property type="term" value="C:bacterial-type flagellum filament cap"/>
    <property type="evidence" value="ECO:0007669"/>
    <property type="project" value="InterPro"/>
</dbReference>
<evidence type="ECO:0000256" key="3">
    <source>
        <dbReference type="ARBA" id="ARBA00023054"/>
    </source>
</evidence>
<dbReference type="PANTHER" id="PTHR30288:SF0">
    <property type="entry name" value="FLAGELLAR HOOK-ASSOCIATED PROTEIN 2"/>
    <property type="match status" value="1"/>
</dbReference>
<keyword evidence="5" id="KW-0964">Secreted</keyword>
<comment type="function">
    <text evidence="5">Required for morphogenesis and for the elongation of the flagellar filament by facilitating polymerization of the flagellin monomers at the tip of growing filament. Forms a capping structure, which prevents flagellin subunits (transported through the central channel of the flagellum) from leaking out without polymerization at the distal end.</text>
</comment>
<evidence type="ECO:0000256" key="4">
    <source>
        <dbReference type="ARBA" id="ARBA00023143"/>
    </source>
</evidence>
<accession>A0A1H5WKC2</accession>
<dbReference type="Pfam" id="PF02465">
    <property type="entry name" value="FliD_N"/>
    <property type="match status" value="1"/>
</dbReference>
<feature type="domain" description="Flagellar hook-associated protein 2 C-terminal" evidence="7">
    <location>
        <begin position="218"/>
        <end position="504"/>
    </location>
</feature>
<comment type="subcellular location">
    <subcellularLocation>
        <location evidence="5">Secreted</location>
    </subcellularLocation>
    <subcellularLocation>
        <location evidence="5">Bacterial flagellum</location>
    </subcellularLocation>
</comment>
<dbReference type="AlphaFoldDB" id="A0A1H5WKC2"/>
<keyword evidence="9" id="KW-1185">Reference proteome</keyword>